<dbReference type="AlphaFoldDB" id="A0A9P0Q9Q5"/>
<feature type="compositionally biased region" description="Basic and acidic residues" evidence="1">
    <location>
        <begin position="39"/>
        <end position="57"/>
    </location>
</feature>
<feature type="compositionally biased region" description="Basic residues" evidence="1">
    <location>
        <begin position="7"/>
        <end position="35"/>
    </location>
</feature>
<accession>A0A9P0Q9Q5</accession>
<name>A0A9P0Q9Q5_ACAOB</name>
<protein>
    <submittedName>
        <fullName evidence="2">Uncharacterized protein</fullName>
    </submittedName>
</protein>
<organism evidence="2 3">
    <name type="scientific">Acanthoscelides obtectus</name>
    <name type="common">Bean weevil</name>
    <name type="synonym">Bruchus obtectus</name>
    <dbReference type="NCBI Taxonomy" id="200917"/>
    <lineage>
        <taxon>Eukaryota</taxon>
        <taxon>Metazoa</taxon>
        <taxon>Ecdysozoa</taxon>
        <taxon>Arthropoda</taxon>
        <taxon>Hexapoda</taxon>
        <taxon>Insecta</taxon>
        <taxon>Pterygota</taxon>
        <taxon>Neoptera</taxon>
        <taxon>Endopterygota</taxon>
        <taxon>Coleoptera</taxon>
        <taxon>Polyphaga</taxon>
        <taxon>Cucujiformia</taxon>
        <taxon>Chrysomeloidea</taxon>
        <taxon>Chrysomelidae</taxon>
        <taxon>Bruchinae</taxon>
        <taxon>Bruchini</taxon>
        <taxon>Acanthoscelides</taxon>
    </lineage>
</organism>
<dbReference type="Proteomes" id="UP001152888">
    <property type="component" value="Unassembled WGS sequence"/>
</dbReference>
<evidence type="ECO:0000313" key="2">
    <source>
        <dbReference type="EMBL" id="CAH2014639.1"/>
    </source>
</evidence>
<reference evidence="2" key="1">
    <citation type="submission" date="2022-03" db="EMBL/GenBank/DDBJ databases">
        <authorList>
            <person name="Sayadi A."/>
        </authorList>
    </citation>
    <scope>NUCLEOTIDE SEQUENCE</scope>
</reference>
<feature type="region of interest" description="Disordered" evidence="1">
    <location>
        <begin position="1"/>
        <end position="57"/>
    </location>
</feature>
<proteinExistence type="predicted"/>
<dbReference type="EMBL" id="CAKOFQ010008527">
    <property type="protein sequence ID" value="CAH2014639.1"/>
    <property type="molecule type" value="Genomic_DNA"/>
</dbReference>
<comment type="caution">
    <text evidence="2">The sequence shown here is derived from an EMBL/GenBank/DDBJ whole genome shotgun (WGS) entry which is preliminary data.</text>
</comment>
<evidence type="ECO:0000256" key="1">
    <source>
        <dbReference type="SAM" id="MobiDB-lite"/>
    </source>
</evidence>
<evidence type="ECO:0000313" key="3">
    <source>
        <dbReference type="Proteomes" id="UP001152888"/>
    </source>
</evidence>
<keyword evidence="3" id="KW-1185">Reference proteome</keyword>
<sequence>MTENQRKQRKRKSKKKSRQRRKVKKSGSRNKRKCIGLHVDNHTAEPNEGFVHHDTPQ</sequence>
<gene>
    <name evidence="2" type="ORF">ACAOBT_LOCUS34249</name>
</gene>